<dbReference type="EMBL" id="CAJOBA010077891">
    <property type="protein sequence ID" value="CAF4427055.1"/>
    <property type="molecule type" value="Genomic_DNA"/>
</dbReference>
<comment type="caution">
    <text evidence="2">The sequence shown here is derived from an EMBL/GenBank/DDBJ whole genome shotgun (WGS) entry which is preliminary data.</text>
</comment>
<evidence type="ECO:0000313" key="2">
    <source>
        <dbReference type="EMBL" id="CAF4427055.1"/>
    </source>
</evidence>
<dbReference type="Proteomes" id="UP000682733">
    <property type="component" value="Unassembled WGS sequence"/>
</dbReference>
<gene>
    <name evidence="1" type="ORF">OVA965_LOCUS42723</name>
    <name evidence="2" type="ORF">TMI583_LOCUS44717</name>
</gene>
<sequence length="32" mass="3626">SRPADSLFQDLVLNEMPDVGALRIKVDEQRGR</sequence>
<evidence type="ECO:0000313" key="3">
    <source>
        <dbReference type="Proteomes" id="UP000682733"/>
    </source>
</evidence>
<reference evidence="2" key="1">
    <citation type="submission" date="2021-02" db="EMBL/GenBank/DDBJ databases">
        <authorList>
            <person name="Nowell W R."/>
        </authorList>
    </citation>
    <scope>NUCLEOTIDE SEQUENCE</scope>
</reference>
<proteinExistence type="predicted"/>
<accession>A0A8S2VZX7</accession>
<dbReference type="AlphaFoldDB" id="A0A8S2VZX7"/>
<dbReference type="EMBL" id="CAJNOK010053567">
    <property type="protein sequence ID" value="CAF1612465.1"/>
    <property type="molecule type" value="Genomic_DNA"/>
</dbReference>
<feature type="non-terminal residue" evidence="2">
    <location>
        <position position="1"/>
    </location>
</feature>
<name>A0A8S2VZX7_9BILA</name>
<protein>
    <submittedName>
        <fullName evidence="2">Uncharacterized protein</fullName>
    </submittedName>
</protein>
<evidence type="ECO:0000313" key="1">
    <source>
        <dbReference type="EMBL" id="CAF1612465.1"/>
    </source>
</evidence>
<dbReference type="Proteomes" id="UP000677228">
    <property type="component" value="Unassembled WGS sequence"/>
</dbReference>
<organism evidence="2 3">
    <name type="scientific">Didymodactylos carnosus</name>
    <dbReference type="NCBI Taxonomy" id="1234261"/>
    <lineage>
        <taxon>Eukaryota</taxon>
        <taxon>Metazoa</taxon>
        <taxon>Spiralia</taxon>
        <taxon>Gnathifera</taxon>
        <taxon>Rotifera</taxon>
        <taxon>Eurotatoria</taxon>
        <taxon>Bdelloidea</taxon>
        <taxon>Philodinida</taxon>
        <taxon>Philodinidae</taxon>
        <taxon>Didymodactylos</taxon>
    </lineage>
</organism>